<keyword evidence="2" id="KW-1133">Transmembrane helix</keyword>
<keyword evidence="2" id="KW-0812">Transmembrane</keyword>
<feature type="region of interest" description="Disordered" evidence="1">
    <location>
        <begin position="29"/>
        <end position="65"/>
    </location>
</feature>
<feature type="domain" description="Exocyst complex component EXOC6/Sec15 N-terminal" evidence="3">
    <location>
        <begin position="124"/>
        <end position="293"/>
    </location>
</feature>
<dbReference type="InterPro" id="IPR048359">
    <property type="entry name" value="EXOC6_Sec15_N"/>
</dbReference>
<dbReference type="PANTHER" id="PTHR12702">
    <property type="entry name" value="SEC15"/>
    <property type="match status" value="1"/>
</dbReference>
<evidence type="ECO:0000313" key="5">
    <source>
        <dbReference type="RefSeq" id="XP_022252904.1"/>
    </source>
</evidence>
<keyword evidence="4" id="KW-1185">Reference proteome</keyword>
<protein>
    <submittedName>
        <fullName evidence="5">Exocyst complex component 6B-like</fullName>
    </submittedName>
</protein>
<evidence type="ECO:0000256" key="1">
    <source>
        <dbReference type="SAM" id="MobiDB-lite"/>
    </source>
</evidence>
<feature type="compositionally biased region" description="Polar residues" evidence="1">
    <location>
        <begin position="56"/>
        <end position="65"/>
    </location>
</feature>
<name>A0ABM1TAJ8_LIMPO</name>
<feature type="transmembrane region" description="Helical" evidence="2">
    <location>
        <begin position="296"/>
        <end position="317"/>
    </location>
</feature>
<dbReference type="InterPro" id="IPR007225">
    <property type="entry name" value="EXOC6/Sec15"/>
</dbReference>
<dbReference type="Proteomes" id="UP000694941">
    <property type="component" value="Unplaced"/>
</dbReference>
<proteinExistence type="predicted"/>
<dbReference type="Pfam" id="PF20651">
    <property type="entry name" value="EXOC6_Sec15_N"/>
    <property type="match status" value="1"/>
</dbReference>
<dbReference type="GeneID" id="106468838"/>
<evidence type="ECO:0000256" key="2">
    <source>
        <dbReference type="SAM" id="Phobius"/>
    </source>
</evidence>
<gene>
    <name evidence="5" type="primary">LOC106468838</name>
</gene>
<keyword evidence="2" id="KW-0472">Membrane</keyword>
<evidence type="ECO:0000259" key="3">
    <source>
        <dbReference type="Pfam" id="PF20651"/>
    </source>
</evidence>
<sequence length="323" mass="37872">MAVVVDCNSQNLINSQQKLTHDDTDGIRLSRLAPENQQNSISIPSKEKDNYPFRTANESSDSQGTVGPHLGDWVLKNDIFSERTLENRHELYISELEGSDSLLTTGPTLRAIYDGDEHQKFMEKLDARIKNHDRDIERMCNFHYQGFIESIRELLLVRTQAQKLKNEVNVIDQELQFTVRRVIQKAEELIKYRKVQTHIASAVESLSLCLPVLEMYGKLSQQMKEKRYYPALKTLEQLEHTYLPRVSRYRFSQTMQSSIPRLREQIKEASMSELKDFLENIRKVSSKLGEVAMRHVSLLTFFFWLHYLYTNILYYIILVRYSI</sequence>
<accession>A0ABM1TAJ8</accession>
<organism evidence="4 5">
    <name type="scientific">Limulus polyphemus</name>
    <name type="common">Atlantic horseshoe crab</name>
    <dbReference type="NCBI Taxonomy" id="6850"/>
    <lineage>
        <taxon>Eukaryota</taxon>
        <taxon>Metazoa</taxon>
        <taxon>Ecdysozoa</taxon>
        <taxon>Arthropoda</taxon>
        <taxon>Chelicerata</taxon>
        <taxon>Merostomata</taxon>
        <taxon>Xiphosura</taxon>
        <taxon>Limulidae</taxon>
        <taxon>Limulus</taxon>
    </lineage>
</organism>
<dbReference type="RefSeq" id="XP_022252904.1">
    <property type="nucleotide sequence ID" value="XM_022397196.1"/>
</dbReference>
<reference evidence="5" key="1">
    <citation type="submission" date="2025-08" db="UniProtKB">
        <authorList>
            <consortium name="RefSeq"/>
        </authorList>
    </citation>
    <scope>IDENTIFICATION</scope>
    <source>
        <tissue evidence="5">Muscle</tissue>
    </source>
</reference>
<evidence type="ECO:0000313" key="4">
    <source>
        <dbReference type="Proteomes" id="UP000694941"/>
    </source>
</evidence>
<dbReference type="PANTHER" id="PTHR12702:SF0">
    <property type="entry name" value="EXOCYST COMPLEX COMPONENT 6"/>
    <property type="match status" value="1"/>
</dbReference>